<evidence type="ECO:0000259" key="13">
    <source>
        <dbReference type="Pfam" id="PF17176"/>
    </source>
</evidence>
<dbReference type="Proteomes" id="UP001271640">
    <property type="component" value="Unassembled WGS sequence"/>
</dbReference>
<evidence type="ECO:0000259" key="10">
    <source>
        <dbReference type="Pfam" id="PF05127"/>
    </source>
</evidence>
<sequence length="729" mass="82771">MLDSQWVTSQWVTLQTQMQQQGQRRLVVLSGEPEWSESIVTHLKKQFQGDWLTISSYSPDAIQPAKAVSLLGREFLHGVFDATHGFNAEALAILAGTLKAGSWLVMRVPAWAQWSVQPDEDSLRWNESEGVIPTPNFIRHIQQQILTFPDVLLWRQGTLFQARSLPQTESWQMPDGNPTAGQQAILDELLQAERGVWVVTASRGRGKSALAGMLVRYWQGKCWLCAPAKITTEVIRRYSGISESAEQGFSERETPFWAVDNLLKYCRQKKDGQKRKDDADWLLIDEAAAIPTPQLTELIRYFPRILLTSTVQGYEGTGRGFLLKLCAALPECHIRELKTPMRWAENDPLEIWLDSALLFDDKKLLDDKNLTAGKKQFDEQTVYYDSGKELTFHTISQSMWLQQPTLLRQFYGLLTSAHYRTSPLDLRRLLDGNGMTFLAAMAPFSVDKHHLIAALWMVNEGDLSPALAHEIWAGRRRPRGNLVAQSLAAHGGFPQAATLRSQRVSRIAVQAQYRRRGIAQHLIIRQCQEASKYKLDFLSVSFGYTAELWALWQKCGFRLVRMGTHREASSGCYTAMAILPLSEQGESFTQSAKQQLSRDARELGSLLGFALPIAYNDDEWLNGCDWQELAGFAFAHRPLSASYFALQRLLLTSNLTLPALRKHLQQQIDIEQCSRDLSLSGRKALLKRWREETAQALASMDEMLANQWKNWVISCDSVEANRPHHPIYR</sequence>
<feature type="binding site" evidence="9">
    <location>
        <position position="547"/>
    </location>
    <ligand>
        <name>acetyl-CoA</name>
        <dbReference type="ChEBI" id="CHEBI:57288"/>
    </ligand>
</feature>
<keyword evidence="3 9" id="KW-0808">Transferase</keyword>
<feature type="domain" description="TcmA/NAT10 helicase" evidence="10">
    <location>
        <begin position="198"/>
        <end position="360"/>
    </location>
</feature>
<evidence type="ECO:0000256" key="8">
    <source>
        <dbReference type="ARBA" id="ARBA00023315"/>
    </source>
</evidence>
<comment type="function">
    <text evidence="9">Catalyzes the formation of N(4)-acetylcytidine (ac(4)C) at the wobble position of tRNA(Met), by using acetyl-CoA as an acetyl donor and ATP (or GTP).</text>
</comment>
<reference evidence="15" key="1">
    <citation type="journal article" date="2024" name="Toxins">
        <title>Genome Sequence Analysis of Native Xenorhabdus Strains Isolated from Entomopathogenic Nematodes in Argentina.</title>
        <authorList>
            <person name="Palma L."/>
            <person name="Frizzo L."/>
            <person name="Kaiser S."/>
            <person name="Berry C."/>
            <person name="Caballero P."/>
            <person name="Bode H.B."/>
            <person name="Del Valle E.E."/>
        </authorList>
    </citation>
    <scope>NUCLEOTIDE SEQUENCE [LARGE SCALE GENOMIC DNA]</scope>
    <source>
        <strain evidence="15">Reich</strain>
    </source>
</reference>
<evidence type="ECO:0000256" key="4">
    <source>
        <dbReference type="ARBA" id="ARBA00022694"/>
    </source>
</evidence>
<dbReference type="EMBL" id="VCDP01000049">
    <property type="protein sequence ID" value="MDX8000059.1"/>
    <property type="molecule type" value="Genomic_DNA"/>
</dbReference>
<feature type="domain" description="N-acetyltransferase" evidence="12">
    <location>
        <begin position="523"/>
        <end position="581"/>
    </location>
</feature>
<evidence type="ECO:0000259" key="11">
    <source>
        <dbReference type="Pfam" id="PF08351"/>
    </source>
</evidence>
<evidence type="ECO:0000256" key="3">
    <source>
        <dbReference type="ARBA" id="ARBA00022679"/>
    </source>
</evidence>
<dbReference type="InterPro" id="IPR000182">
    <property type="entry name" value="GNAT_dom"/>
</dbReference>
<proteinExistence type="inferred from homology"/>
<feature type="domain" description="TmcA/NAT10 N-terminal" evidence="11">
    <location>
        <begin position="10"/>
        <end position="156"/>
    </location>
</feature>
<keyword evidence="2 9" id="KW-0820">tRNA-binding</keyword>
<keyword evidence="6 9" id="KW-0067">ATP-binding</keyword>
<evidence type="ECO:0000313" key="15">
    <source>
        <dbReference type="Proteomes" id="UP001271640"/>
    </source>
</evidence>
<comment type="similarity">
    <text evidence="9">Belongs to the TmcA family.</text>
</comment>
<keyword evidence="5 9" id="KW-0547">Nucleotide-binding</keyword>
<evidence type="ECO:0000256" key="1">
    <source>
        <dbReference type="ARBA" id="ARBA00022490"/>
    </source>
</evidence>
<feature type="domain" description="N-acetyltransferase" evidence="12">
    <location>
        <begin position="411"/>
        <end position="519"/>
    </location>
</feature>
<organism evidence="14 15">
    <name type="scientific">Xenorhabdus littoralis</name>
    <dbReference type="NCBI Taxonomy" id="2582835"/>
    <lineage>
        <taxon>Bacteria</taxon>
        <taxon>Pseudomonadati</taxon>
        <taxon>Pseudomonadota</taxon>
        <taxon>Gammaproteobacteria</taxon>
        <taxon>Enterobacterales</taxon>
        <taxon>Morganellaceae</taxon>
        <taxon>Xenorhabdus</taxon>
    </lineage>
</organism>
<name>A0ABU4SN38_9GAMM</name>
<dbReference type="SUPFAM" id="SSF52540">
    <property type="entry name" value="P-loop containing nucleoside triphosphate hydrolases"/>
    <property type="match status" value="1"/>
</dbReference>
<dbReference type="InterPro" id="IPR013562">
    <property type="entry name" value="TmcA/NAT10_N"/>
</dbReference>
<dbReference type="InterPro" id="IPR024914">
    <property type="entry name" value="tRNA_acetyltr_TmcA"/>
</dbReference>
<evidence type="ECO:0000256" key="9">
    <source>
        <dbReference type="HAMAP-Rule" id="MF_01886"/>
    </source>
</evidence>
<dbReference type="Pfam" id="PF13718">
    <property type="entry name" value="GNAT_acetyltr_2"/>
    <property type="match status" value="2"/>
</dbReference>
<comment type="caution">
    <text evidence="9">Lacks conserved residue(s) required for the propagation of feature annotation.</text>
</comment>
<dbReference type="Pfam" id="PF08351">
    <property type="entry name" value="TmcA_N"/>
    <property type="match status" value="1"/>
</dbReference>
<accession>A0ABU4SN38</accession>
<dbReference type="InterPro" id="IPR033442">
    <property type="entry name" value="TmcA_tRNA_bind"/>
</dbReference>
<dbReference type="InterPro" id="IPR038321">
    <property type="entry name" value="TmcA_C_sf"/>
</dbReference>
<dbReference type="PANTHER" id="PTHR10925:SF5">
    <property type="entry name" value="RNA CYTIDINE ACETYLTRANSFERASE"/>
    <property type="match status" value="1"/>
</dbReference>
<feature type="binding site" evidence="9">
    <location>
        <position position="182"/>
    </location>
    <ligand>
        <name>ATP</name>
        <dbReference type="ChEBI" id="CHEBI:30616"/>
    </ligand>
</feature>
<keyword evidence="15" id="KW-1185">Reference proteome</keyword>
<evidence type="ECO:0000313" key="14">
    <source>
        <dbReference type="EMBL" id="MDX8000059.1"/>
    </source>
</evidence>
<keyword evidence="4 9" id="KW-0819">tRNA processing</keyword>
<dbReference type="Gene3D" id="3.40.50.11040">
    <property type="match status" value="1"/>
</dbReference>
<dbReference type="Gene3D" id="3.40.630.30">
    <property type="match status" value="1"/>
</dbReference>
<dbReference type="EC" id="2.3.1.193" evidence="9"/>
<dbReference type="InterPro" id="IPR016181">
    <property type="entry name" value="Acyl_CoA_acyltransferase"/>
</dbReference>
<feature type="binding site" evidence="9">
    <location>
        <begin position="507"/>
        <end position="509"/>
    </location>
    <ligand>
        <name>acetyl-CoA</name>
        <dbReference type="ChEBI" id="CHEBI:57288"/>
    </ligand>
</feature>
<keyword evidence="1 9" id="KW-0963">Cytoplasm</keyword>
<evidence type="ECO:0000259" key="12">
    <source>
        <dbReference type="Pfam" id="PF13718"/>
    </source>
</evidence>
<dbReference type="RefSeq" id="WP_319926766.1">
    <property type="nucleotide sequence ID" value="NZ_VCDP01000049.1"/>
</dbReference>
<evidence type="ECO:0000256" key="5">
    <source>
        <dbReference type="ARBA" id="ARBA00022741"/>
    </source>
</evidence>
<gene>
    <name evidence="9" type="primary">tmcA</name>
    <name evidence="14" type="ORF">FE394_12800</name>
</gene>
<feature type="domain" description="tRNA(Met) cytidine acetyltransferase TmcA tRNA-binding" evidence="13">
    <location>
        <begin position="585"/>
        <end position="702"/>
    </location>
</feature>
<dbReference type="InterPro" id="IPR027417">
    <property type="entry name" value="P-loop_NTPase"/>
</dbReference>
<evidence type="ECO:0000256" key="2">
    <source>
        <dbReference type="ARBA" id="ARBA00022555"/>
    </source>
</evidence>
<dbReference type="Pfam" id="PF05127">
    <property type="entry name" value="NAT10_TcmA_helicase"/>
    <property type="match status" value="1"/>
</dbReference>
<protein>
    <recommendedName>
        <fullName evidence="9">tRNA(Met) cytidine acetyltransferase TmcA</fullName>
        <ecNumber evidence="9">2.3.1.193</ecNumber>
    </recommendedName>
</protein>
<comment type="subcellular location">
    <subcellularLocation>
        <location evidence="9">Cytoplasm</location>
    </subcellularLocation>
</comment>
<dbReference type="InterPro" id="IPR032672">
    <property type="entry name" value="TmcA/NAT10/Kre33"/>
</dbReference>
<dbReference type="InterPro" id="IPR007807">
    <property type="entry name" value="TcmA/NAT10_helicase"/>
</dbReference>
<keyword evidence="8 9" id="KW-0012">Acyltransferase</keyword>
<dbReference type="SUPFAM" id="SSF55729">
    <property type="entry name" value="Acyl-CoA N-acyltransferases (Nat)"/>
    <property type="match status" value="1"/>
</dbReference>
<keyword evidence="7 9" id="KW-0694">RNA-binding</keyword>
<comment type="caution">
    <text evidence="14">The sequence shown here is derived from an EMBL/GenBank/DDBJ whole genome shotgun (WGS) entry which is preliminary data.</text>
</comment>
<dbReference type="PANTHER" id="PTHR10925">
    <property type="entry name" value="N-ACETYLTRANSFERASE 10"/>
    <property type="match status" value="1"/>
</dbReference>
<evidence type="ECO:0000256" key="7">
    <source>
        <dbReference type="ARBA" id="ARBA00022884"/>
    </source>
</evidence>
<dbReference type="Gene3D" id="3.40.50.300">
    <property type="entry name" value="P-loop containing nucleotide triphosphate hydrolases"/>
    <property type="match status" value="1"/>
</dbReference>
<evidence type="ECO:0000256" key="6">
    <source>
        <dbReference type="ARBA" id="ARBA00022840"/>
    </source>
</evidence>
<dbReference type="HAMAP" id="MF_01886">
    <property type="entry name" value="tRNA_acetyltr_TmcA"/>
    <property type="match status" value="1"/>
</dbReference>
<feature type="binding site" evidence="9">
    <location>
        <position position="342"/>
    </location>
    <ligand>
        <name>ATP</name>
        <dbReference type="ChEBI" id="CHEBI:30616"/>
    </ligand>
</feature>
<comment type="catalytic activity">
    <reaction evidence="9">
        <text>cytidine(34) in elongator tRNA(Met) + acetyl-CoA + ATP + H2O = N(4)-acetylcytidine(34) in elongator tRNA(Met) + ADP + phosphate + CoA + H(+)</text>
        <dbReference type="Rhea" id="RHEA:43788"/>
        <dbReference type="Rhea" id="RHEA-COMP:10693"/>
        <dbReference type="Rhea" id="RHEA-COMP:10694"/>
        <dbReference type="ChEBI" id="CHEBI:15377"/>
        <dbReference type="ChEBI" id="CHEBI:15378"/>
        <dbReference type="ChEBI" id="CHEBI:30616"/>
        <dbReference type="ChEBI" id="CHEBI:43474"/>
        <dbReference type="ChEBI" id="CHEBI:57287"/>
        <dbReference type="ChEBI" id="CHEBI:57288"/>
        <dbReference type="ChEBI" id="CHEBI:74900"/>
        <dbReference type="ChEBI" id="CHEBI:82748"/>
        <dbReference type="ChEBI" id="CHEBI:456216"/>
        <dbReference type="EC" id="2.3.1.193"/>
    </reaction>
</comment>
<dbReference type="Pfam" id="PF17176">
    <property type="entry name" value="tRNA_bind_3"/>
    <property type="match status" value="1"/>
</dbReference>
<dbReference type="Gene3D" id="1.20.120.890">
    <property type="entry name" value="tRNA(Met) cytidine acetyltransferase, tail domain"/>
    <property type="match status" value="1"/>
</dbReference>